<dbReference type="VEuPathDB" id="FungiDB:AB675_1171"/>
<reference evidence="3 4" key="1">
    <citation type="submission" date="2015-06" db="EMBL/GenBank/DDBJ databases">
        <title>Draft genome of the ant-associated black yeast Phialophora attae CBS 131958.</title>
        <authorList>
            <person name="Moreno L.F."/>
            <person name="Stielow B.J."/>
            <person name="de Hoog S."/>
            <person name="Vicente V.A."/>
            <person name="Weiss V.A."/>
            <person name="de Vries M."/>
            <person name="Cruz L.M."/>
            <person name="Souza E.M."/>
        </authorList>
    </citation>
    <scope>NUCLEOTIDE SEQUENCE [LARGE SCALE GENOMIC DNA]</scope>
    <source>
        <strain evidence="3 4">CBS 131958</strain>
    </source>
</reference>
<dbReference type="InterPro" id="IPR007612">
    <property type="entry name" value="LOR"/>
</dbReference>
<sequence>MSFSGDSFHIELYPSNQPLLQVRGTAFSISGRKSVQDMSGRHLFTIRKQTFSFPSTYYAEDPEGKRFFEVQGKWSFGSSKAVGVFTYKDQQTGQAKEGRLAMKGDFFDRRAEITDEHTGQPVALIDRKFFNARELLGGQQTYVVTVAAGMDMAIICAMCICLDERRNEK</sequence>
<proteinExistence type="inferred from homology"/>
<dbReference type="PANTHER" id="PTHR31087">
    <property type="match status" value="1"/>
</dbReference>
<keyword evidence="2" id="KW-1133">Transmembrane helix</keyword>
<keyword evidence="2" id="KW-0812">Transmembrane</keyword>
<dbReference type="Proteomes" id="UP000038010">
    <property type="component" value="Unassembled WGS sequence"/>
</dbReference>
<accession>A0A0N1NZ66</accession>
<evidence type="ECO:0000256" key="1">
    <source>
        <dbReference type="ARBA" id="ARBA00005437"/>
    </source>
</evidence>
<dbReference type="STRING" id="1664694.A0A0N1NZ66"/>
<dbReference type="GeneID" id="28732462"/>
<dbReference type="AlphaFoldDB" id="A0A0N1NZ66"/>
<dbReference type="PANTHER" id="PTHR31087:SF161">
    <property type="entry name" value="TUBBY C 2 FAMILY PROTEIN"/>
    <property type="match status" value="1"/>
</dbReference>
<dbReference type="InterPro" id="IPR025659">
    <property type="entry name" value="Tubby-like_C"/>
</dbReference>
<evidence type="ECO:0000313" key="3">
    <source>
        <dbReference type="EMBL" id="KPI38144.1"/>
    </source>
</evidence>
<protein>
    <submittedName>
        <fullName evidence="3">Uncharacterized protein</fullName>
    </submittedName>
</protein>
<comment type="similarity">
    <text evidence="1">Belongs to the LOR family.</text>
</comment>
<evidence type="ECO:0000256" key="2">
    <source>
        <dbReference type="SAM" id="Phobius"/>
    </source>
</evidence>
<dbReference type="InterPro" id="IPR038595">
    <property type="entry name" value="LOR_sf"/>
</dbReference>
<dbReference type="OrthoDB" id="97518at2759"/>
<dbReference type="SUPFAM" id="SSF54518">
    <property type="entry name" value="Tubby C-terminal domain-like"/>
    <property type="match status" value="1"/>
</dbReference>
<evidence type="ECO:0000313" key="4">
    <source>
        <dbReference type="Proteomes" id="UP000038010"/>
    </source>
</evidence>
<dbReference type="Pfam" id="PF04525">
    <property type="entry name" value="LOR"/>
    <property type="match status" value="1"/>
</dbReference>
<dbReference type="Gene3D" id="2.40.160.200">
    <property type="entry name" value="LURP1-related"/>
    <property type="match status" value="1"/>
</dbReference>
<name>A0A0N1NZ66_9EURO</name>
<feature type="transmembrane region" description="Helical" evidence="2">
    <location>
        <begin position="142"/>
        <end position="162"/>
    </location>
</feature>
<comment type="caution">
    <text evidence="3">The sequence shown here is derived from an EMBL/GenBank/DDBJ whole genome shotgun (WGS) entry which is preliminary data.</text>
</comment>
<keyword evidence="4" id="KW-1185">Reference proteome</keyword>
<dbReference type="EMBL" id="LFJN01000020">
    <property type="protein sequence ID" value="KPI38144.1"/>
    <property type="molecule type" value="Genomic_DNA"/>
</dbReference>
<keyword evidence="2" id="KW-0472">Membrane</keyword>
<dbReference type="RefSeq" id="XP_017998107.1">
    <property type="nucleotide sequence ID" value="XM_018140590.1"/>
</dbReference>
<gene>
    <name evidence="3" type="ORF">AB675_1171</name>
</gene>
<organism evidence="3 4">
    <name type="scientific">Cyphellophora attinorum</name>
    <dbReference type="NCBI Taxonomy" id="1664694"/>
    <lineage>
        <taxon>Eukaryota</taxon>
        <taxon>Fungi</taxon>
        <taxon>Dikarya</taxon>
        <taxon>Ascomycota</taxon>
        <taxon>Pezizomycotina</taxon>
        <taxon>Eurotiomycetes</taxon>
        <taxon>Chaetothyriomycetidae</taxon>
        <taxon>Chaetothyriales</taxon>
        <taxon>Cyphellophoraceae</taxon>
        <taxon>Cyphellophora</taxon>
    </lineage>
</organism>